<keyword evidence="3" id="KW-1185">Reference proteome</keyword>
<dbReference type="AlphaFoldDB" id="A0AAV2F1F4"/>
<dbReference type="InterPro" id="IPR036397">
    <property type="entry name" value="RNaseH_sf"/>
</dbReference>
<dbReference type="PANTHER" id="PTHR47074:SF11">
    <property type="entry name" value="REVERSE TRANSCRIPTASE-LIKE PROTEIN"/>
    <property type="match status" value="1"/>
</dbReference>
<dbReference type="SUPFAM" id="SSF53098">
    <property type="entry name" value="Ribonuclease H-like"/>
    <property type="match status" value="1"/>
</dbReference>
<dbReference type="InterPro" id="IPR052929">
    <property type="entry name" value="RNase_H-like_EbsB-rel"/>
</dbReference>
<organism evidence="2 3">
    <name type="scientific">Linum trigynum</name>
    <dbReference type="NCBI Taxonomy" id="586398"/>
    <lineage>
        <taxon>Eukaryota</taxon>
        <taxon>Viridiplantae</taxon>
        <taxon>Streptophyta</taxon>
        <taxon>Embryophyta</taxon>
        <taxon>Tracheophyta</taxon>
        <taxon>Spermatophyta</taxon>
        <taxon>Magnoliopsida</taxon>
        <taxon>eudicotyledons</taxon>
        <taxon>Gunneridae</taxon>
        <taxon>Pentapetalae</taxon>
        <taxon>rosids</taxon>
        <taxon>fabids</taxon>
        <taxon>Malpighiales</taxon>
        <taxon>Linaceae</taxon>
        <taxon>Linum</taxon>
    </lineage>
</organism>
<dbReference type="InterPro" id="IPR012337">
    <property type="entry name" value="RNaseH-like_sf"/>
</dbReference>
<sequence length="216" mass="24183">MPLATRLWTLVGLSNFIETAQTVNFSLRWRHVMVSETSPFHILQCVCLLWRIWKSRNKVTFEFIQPHVRSLARQFYIQVLDFSNLLPPPPPRNYLIPNHPATTWVPLIEDFLKINVDAAVCATGCSSGLVIRGSDGHVVLALGVQHQGIVNPYLAELLAFRDVISIVASRSLTHVIIEVDSVVVVNQVRQGVIEDSIGGPVLRECLQILRSLSVCI</sequence>
<dbReference type="GO" id="GO:0003676">
    <property type="term" value="F:nucleic acid binding"/>
    <property type="evidence" value="ECO:0007669"/>
    <property type="project" value="InterPro"/>
</dbReference>
<dbReference type="PANTHER" id="PTHR47074">
    <property type="entry name" value="BNAC02G40300D PROTEIN"/>
    <property type="match status" value="1"/>
</dbReference>
<name>A0AAV2F1F4_9ROSI</name>
<feature type="domain" description="RNase H type-1" evidence="1">
    <location>
        <begin position="116"/>
        <end position="215"/>
    </location>
</feature>
<evidence type="ECO:0000313" key="3">
    <source>
        <dbReference type="Proteomes" id="UP001497516"/>
    </source>
</evidence>
<evidence type="ECO:0000259" key="1">
    <source>
        <dbReference type="Pfam" id="PF13456"/>
    </source>
</evidence>
<dbReference type="InterPro" id="IPR002156">
    <property type="entry name" value="RNaseH_domain"/>
</dbReference>
<dbReference type="GO" id="GO:0004523">
    <property type="term" value="F:RNA-DNA hybrid ribonuclease activity"/>
    <property type="evidence" value="ECO:0007669"/>
    <property type="project" value="InterPro"/>
</dbReference>
<dbReference type="EMBL" id="OZ034819">
    <property type="protein sequence ID" value="CAL1391882.1"/>
    <property type="molecule type" value="Genomic_DNA"/>
</dbReference>
<evidence type="ECO:0000313" key="2">
    <source>
        <dbReference type="EMBL" id="CAL1391882.1"/>
    </source>
</evidence>
<proteinExistence type="predicted"/>
<dbReference type="Pfam" id="PF13456">
    <property type="entry name" value="RVT_3"/>
    <property type="match status" value="1"/>
</dbReference>
<dbReference type="Proteomes" id="UP001497516">
    <property type="component" value="Chromosome 6"/>
</dbReference>
<protein>
    <recommendedName>
        <fullName evidence="1">RNase H type-1 domain-containing protein</fullName>
    </recommendedName>
</protein>
<gene>
    <name evidence="2" type="ORF">LTRI10_LOCUS32570</name>
</gene>
<dbReference type="Gene3D" id="3.30.420.10">
    <property type="entry name" value="Ribonuclease H-like superfamily/Ribonuclease H"/>
    <property type="match status" value="1"/>
</dbReference>
<accession>A0AAV2F1F4</accession>
<reference evidence="2 3" key="1">
    <citation type="submission" date="2024-04" db="EMBL/GenBank/DDBJ databases">
        <authorList>
            <person name="Fracassetti M."/>
        </authorList>
    </citation>
    <scope>NUCLEOTIDE SEQUENCE [LARGE SCALE GENOMIC DNA]</scope>
</reference>